<dbReference type="InterPro" id="IPR053137">
    <property type="entry name" value="NLR-like"/>
</dbReference>
<proteinExistence type="predicted"/>
<protein>
    <submittedName>
        <fullName evidence="1">Uncharacterized protein</fullName>
    </submittedName>
</protein>
<dbReference type="Proteomes" id="UP000309734">
    <property type="component" value="Unassembled WGS sequence"/>
</dbReference>
<dbReference type="AlphaFoldDB" id="A0A4S9Z455"/>
<dbReference type="InterPro" id="IPR027417">
    <property type="entry name" value="P-loop_NTPase"/>
</dbReference>
<dbReference type="Pfam" id="PF13374">
    <property type="entry name" value="TPR_10"/>
    <property type="match status" value="2"/>
</dbReference>
<reference evidence="1 2" key="1">
    <citation type="submission" date="2018-10" db="EMBL/GenBank/DDBJ databases">
        <title>Fifty Aureobasidium pullulans genomes reveal a recombining polyextremotolerant generalist.</title>
        <authorList>
            <person name="Gostincar C."/>
            <person name="Turk M."/>
            <person name="Zajc J."/>
            <person name="Gunde-Cimerman N."/>
        </authorList>
    </citation>
    <scope>NUCLEOTIDE SEQUENCE [LARGE SCALE GENOMIC DNA]</scope>
    <source>
        <strain evidence="1 2">EXF-3519</strain>
    </source>
</reference>
<dbReference type="SUPFAM" id="SSF52540">
    <property type="entry name" value="P-loop containing nucleoside triphosphate hydrolases"/>
    <property type="match status" value="1"/>
</dbReference>
<sequence>MSAVKTKLMDSDIQKWLIVVDNADDPEILLSEDGPNGQRLKDYLPSRAGCKTLFTARDKHTAIQLIGVFDPILEIESLGLAEAQQLFEAIVPHARFTNDDCVKELLIELTCLPLAVVQAAAFIRENDINVETYLHLFREQDAEDESTDILGQEFEDETRYPKVGNALTTKYHRKTLQAMQDVGQDLMMRGQYSEAEAKHRKTFTLRFRYLGPADVETLGSMRNVADALGFQSKWEEYETLSKELTKLSAACYGSTHMITLSGLKALSVCQCQHGRFIYAEKLAREVVDGRKKAKGLGEMHPSTLKSISHLAIILGHNNKWSEAEALELHTSKSLELILGPMHPDTLTSKCNLARIWIHLEKLSAAKTMFYEILEARLKLLGSEHPDTRKSISYVSRFCKDQQLPECTRRFPEESPNPKHLVWTEHNNEGDMCAPPELDARFPEASEVAESLHQQGLTIKTEKYDDQAVQWELSWTEIDRLDLVWRCKSKSDITWKIIASVLPKLAPIDPEETWTWLKNNIPGLQSYPIRVPTPSLPVVEPSVELSDELFATSSLWAYGRTVSSNSRSSDGPSSIYRTALSSQRSQNCSGGQQNGPLADVMDLDMAKGPSIIRSFAHRVRHMRYPAICFYRICGDWQDTQKFILAEPTQRIVLGSDPESTINPKVFQVPALTFKNSNLQEERGSTDSF</sequence>
<evidence type="ECO:0000313" key="1">
    <source>
        <dbReference type="EMBL" id="THZ77015.1"/>
    </source>
</evidence>
<dbReference type="Gene3D" id="1.25.40.10">
    <property type="entry name" value="Tetratricopeptide repeat domain"/>
    <property type="match status" value="2"/>
</dbReference>
<evidence type="ECO:0000313" key="2">
    <source>
        <dbReference type="Proteomes" id="UP000309734"/>
    </source>
</evidence>
<dbReference type="PANTHER" id="PTHR46082">
    <property type="entry name" value="ATP/GTP-BINDING PROTEIN-RELATED"/>
    <property type="match status" value="1"/>
</dbReference>
<name>A0A4S9Z455_AURPU</name>
<dbReference type="InterPro" id="IPR011990">
    <property type="entry name" value="TPR-like_helical_dom_sf"/>
</dbReference>
<comment type="caution">
    <text evidence="1">The sequence shown here is derived from an EMBL/GenBank/DDBJ whole genome shotgun (WGS) entry which is preliminary data.</text>
</comment>
<gene>
    <name evidence="1" type="ORF">D6C85_01950</name>
</gene>
<dbReference type="EMBL" id="QZBS01000032">
    <property type="protein sequence ID" value="THZ77015.1"/>
    <property type="molecule type" value="Genomic_DNA"/>
</dbReference>
<dbReference type="PANTHER" id="PTHR46082:SF11">
    <property type="entry name" value="AAA+ ATPASE DOMAIN-CONTAINING PROTEIN-RELATED"/>
    <property type="match status" value="1"/>
</dbReference>
<organism evidence="1 2">
    <name type="scientific">Aureobasidium pullulans</name>
    <name type="common">Black yeast</name>
    <name type="synonym">Pullularia pullulans</name>
    <dbReference type="NCBI Taxonomy" id="5580"/>
    <lineage>
        <taxon>Eukaryota</taxon>
        <taxon>Fungi</taxon>
        <taxon>Dikarya</taxon>
        <taxon>Ascomycota</taxon>
        <taxon>Pezizomycotina</taxon>
        <taxon>Dothideomycetes</taxon>
        <taxon>Dothideomycetidae</taxon>
        <taxon>Dothideales</taxon>
        <taxon>Saccotheciaceae</taxon>
        <taxon>Aureobasidium</taxon>
    </lineage>
</organism>
<accession>A0A4S9Z455</accession>
<dbReference type="SUPFAM" id="SSF48452">
    <property type="entry name" value="TPR-like"/>
    <property type="match status" value="1"/>
</dbReference>